<gene>
    <name evidence="2" type="ORF">EG346_02155</name>
    <name evidence="3" type="ORF">NCTC13533_04274</name>
</gene>
<dbReference type="Pfam" id="PF03118">
    <property type="entry name" value="RNA_pol_A_CTD"/>
    <property type="match status" value="1"/>
</dbReference>
<evidence type="ECO:0000313" key="5">
    <source>
        <dbReference type="Proteomes" id="UP000273270"/>
    </source>
</evidence>
<dbReference type="InterPro" id="IPR011260">
    <property type="entry name" value="RNAP_asu_C"/>
</dbReference>
<keyword evidence="5" id="KW-1185">Reference proteome</keyword>
<name>A0A376EET4_CHRCU</name>
<protein>
    <submittedName>
        <fullName evidence="3">DNA-directed RNA polymerase subunit alpha</fullName>
    </submittedName>
</protein>
<accession>A0A3G6NED1</accession>
<feature type="domain" description="RNA polymerase alpha subunit C-terminal" evidence="1">
    <location>
        <begin position="79"/>
        <end position="122"/>
    </location>
</feature>
<dbReference type="GO" id="GO:0006351">
    <property type="term" value="P:DNA-templated transcription"/>
    <property type="evidence" value="ECO:0007669"/>
    <property type="project" value="InterPro"/>
</dbReference>
<evidence type="ECO:0000313" key="4">
    <source>
        <dbReference type="Proteomes" id="UP000255224"/>
    </source>
</evidence>
<dbReference type="Proteomes" id="UP000273270">
    <property type="component" value="Chromosome"/>
</dbReference>
<dbReference type="GO" id="GO:0003899">
    <property type="term" value="F:DNA-directed RNA polymerase activity"/>
    <property type="evidence" value="ECO:0007669"/>
    <property type="project" value="InterPro"/>
</dbReference>
<reference evidence="5" key="3">
    <citation type="submission" date="2018-11" db="EMBL/GenBank/DDBJ databases">
        <title>Proposal to divide the Flavobacteriaceae and reorganize its genera based on Amino Acid Identity values calculated from whole genome sequences.</title>
        <authorList>
            <person name="Nicholson A.C."/>
            <person name="Gulvik C.A."/>
            <person name="Whitney A.M."/>
            <person name="Humrighouse B.W."/>
            <person name="Bell M."/>
            <person name="Holmes B."/>
            <person name="Steigerwalt A.G."/>
            <person name="Villarma A."/>
            <person name="Sheth M."/>
            <person name="Batra D."/>
            <person name="Pryor J."/>
            <person name="Bernardet J.-F."/>
            <person name="Hugo C."/>
            <person name="Kampfer P."/>
            <person name="Newman J."/>
            <person name="McQuiston J.R."/>
        </authorList>
    </citation>
    <scope>NUCLEOTIDE SEQUENCE [LARGE SCALE GENOMIC DNA]</scope>
    <source>
        <strain evidence="5">G0188</strain>
    </source>
</reference>
<evidence type="ECO:0000259" key="1">
    <source>
        <dbReference type="Pfam" id="PF03118"/>
    </source>
</evidence>
<evidence type="ECO:0000313" key="3">
    <source>
        <dbReference type="EMBL" id="STD07682.1"/>
    </source>
</evidence>
<dbReference type="SUPFAM" id="SSF47789">
    <property type="entry name" value="C-terminal domain of RNA polymerase alpha subunit"/>
    <property type="match status" value="1"/>
</dbReference>
<dbReference type="GO" id="GO:0003677">
    <property type="term" value="F:DNA binding"/>
    <property type="evidence" value="ECO:0007669"/>
    <property type="project" value="InterPro"/>
</dbReference>
<keyword evidence="3" id="KW-0804">Transcription</keyword>
<dbReference type="Proteomes" id="UP000255224">
    <property type="component" value="Unassembled WGS sequence"/>
</dbReference>
<accession>A0A376EET4</accession>
<evidence type="ECO:0000313" key="2">
    <source>
        <dbReference type="EMBL" id="AZA47072.1"/>
    </source>
</evidence>
<dbReference type="Gene3D" id="1.10.150.20">
    <property type="entry name" value="5' to 3' exonuclease, C-terminal subdomain"/>
    <property type="match status" value="1"/>
</dbReference>
<dbReference type="EMBL" id="CP033920">
    <property type="protein sequence ID" value="AZA47072.1"/>
    <property type="molecule type" value="Genomic_DNA"/>
</dbReference>
<sequence>MNTIEIYFNSGKITVKSNCRSKYELMQILNKTILEFENYAIKNRPNAKYEFEYSLKLNENILKKTIFNTAIKSHLRNSRIGSALTEYEIETILQLVKLKKERLKFIRGLGPKAINEIDDCVKKLGLKFDMSDEEIFVYCEKNSKK</sequence>
<dbReference type="RefSeq" id="WP_123876852.1">
    <property type="nucleotide sequence ID" value="NZ_CP033920.1"/>
</dbReference>
<proteinExistence type="predicted"/>
<keyword evidence="3" id="KW-0240">DNA-directed RNA polymerase</keyword>
<dbReference type="KEGG" id="ccau:EG346_02155"/>
<reference evidence="3 4" key="1">
    <citation type="submission" date="2018-06" db="EMBL/GenBank/DDBJ databases">
        <authorList>
            <consortium name="Pathogen Informatics"/>
            <person name="Doyle S."/>
        </authorList>
    </citation>
    <scope>NUCLEOTIDE SEQUENCE [LARGE SCALE GENOMIC DNA]</scope>
    <source>
        <strain evidence="3 4">NCTC13533</strain>
    </source>
</reference>
<dbReference type="EMBL" id="UFVQ01000003">
    <property type="protein sequence ID" value="STD07682.1"/>
    <property type="molecule type" value="Genomic_DNA"/>
</dbReference>
<organism evidence="3 4">
    <name type="scientific">Chryseobacterium carnipullorum</name>
    <dbReference type="NCBI Taxonomy" id="1124835"/>
    <lineage>
        <taxon>Bacteria</taxon>
        <taxon>Pseudomonadati</taxon>
        <taxon>Bacteroidota</taxon>
        <taxon>Flavobacteriia</taxon>
        <taxon>Flavobacteriales</taxon>
        <taxon>Weeksellaceae</taxon>
        <taxon>Chryseobacterium group</taxon>
        <taxon>Chryseobacterium</taxon>
    </lineage>
</organism>
<dbReference type="GO" id="GO:0000428">
    <property type="term" value="C:DNA-directed RNA polymerase complex"/>
    <property type="evidence" value="ECO:0007669"/>
    <property type="project" value="UniProtKB-KW"/>
</dbReference>
<dbReference type="AlphaFoldDB" id="A0A376EET4"/>
<reference evidence="2" key="2">
    <citation type="submission" date="2018-11" db="EMBL/GenBank/DDBJ databases">
        <title>Proposal to divide the Flavobacteriaceae and reorganize its genera based on Amino Acid Identity values calculated from whole genome sequences.</title>
        <authorList>
            <person name="Nicholson A.C."/>
            <person name="Gulvik C.A."/>
            <person name="Whitney A.M."/>
            <person name="Humrighouse B.W."/>
            <person name="Bell M."/>
            <person name="Holmes B."/>
            <person name="Steigerwalt A."/>
            <person name="Villarma A."/>
            <person name="Sheth M."/>
            <person name="Batra D."/>
            <person name="Pryor J."/>
            <person name="Bernardet J.-F."/>
            <person name="Hugo C."/>
            <person name="Kampfer P."/>
            <person name="Newman J."/>
            <person name="Mcquiston J.R."/>
        </authorList>
    </citation>
    <scope>NUCLEOTIDE SEQUENCE [LARGE SCALE GENOMIC DNA]</scope>
    <source>
        <strain evidence="2">G0188</strain>
    </source>
</reference>